<dbReference type="CDD" id="cd07043">
    <property type="entry name" value="STAS_anti-anti-sigma_factors"/>
    <property type="match status" value="1"/>
</dbReference>
<organism evidence="2 3">
    <name type="scientific">Actinacidiphila acididurans</name>
    <dbReference type="NCBI Taxonomy" id="2784346"/>
    <lineage>
        <taxon>Bacteria</taxon>
        <taxon>Bacillati</taxon>
        <taxon>Actinomycetota</taxon>
        <taxon>Actinomycetes</taxon>
        <taxon>Kitasatosporales</taxon>
        <taxon>Streptomycetaceae</taxon>
        <taxon>Actinacidiphila</taxon>
    </lineage>
</organism>
<dbReference type="Gene3D" id="3.30.750.24">
    <property type="entry name" value="STAS domain"/>
    <property type="match status" value="1"/>
</dbReference>
<evidence type="ECO:0000313" key="3">
    <source>
        <dbReference type="Proteomes" id="UP000749040"/>
    </source>
</evidence>
<proteinExistence type="predicted"/>
<reference evidence="2 3" key="1">
    <citation type="submission" date="2021-01" db="EMBL/GenBank/DDBJ databases">
        <title>Streptomyces acididurans sp. nov., isolated from a peat swamp forest soil.</title>
        <authorList>
            <person name="Chantavorakit T."/>
            <person name="Duangmal K."/>
        </authorList>
    </citation>
    <scope>NUCLEOTIDE SEQUENCE [LARGE SCALE GENOMIC DNA]</scope>
    <source>
        <strain evidence="2 3">KK5PA1</strain>
    </source>
</reference>
<dbReference type="InterPro" id="IPR036513">
    <property type="entry name" value="STAS_dom_sf"/>
</dbReference>
<accession>A0ABS2TLD8</accession>
<evidence type="ECO:0000313" key="2">
    <source>
        <dbReference type="EMBL" id="MBM9504154.1"/>
    </source>
</evidence>
<gene>
    <name evidence="2" type="ORF">ITX44_06315</name>
</gene>
<dbReference type="EMBL" id="JADKYB010000003">
    <property type="protein sequence ID" value="MBM9504154.1"/>
    <property type="molecule type" value="Genomic_DNA"/>
</dbReference>
<sequence>MVTHDPSSPRPAVSATAVVRAQGDLDLSNLEPLANRLRAAAASSPVVILDAADITFGDSSFLRILIDVARTTDLRVAAPRPALRRLIEMVGLDAVLKLHDSVEEARAVPAANGEQRL</sequence>
<name>A0ABS2TLD8_9ACTN</name>
<protein>
    <submittedName>
        <fullName evidence="2">STAS domain-containing protein</fullName>
    </submittedName>
</protein>
<dbReference type="InterPro" id="IPR002645">
    <property type="entry name" value="STAS_dom"/>
</dbReference>
<evidence type="ECO:0000259" key="1">
    <source>
        <dbReference type="PROSITE" id="PS50801"/>
    </source>
</evidence>
<comment type="caution">
    <text evidence="2">The sequence shown here is derived from an EMBL/GenBank/DDBJ whole genome shotgun (WGS) entry which is preliminary data.</text>
</comment>
<dbReference type="SUPFAM" id="SSF52091">
    <property type="entry name" value="SpoIIaa-like"/>
    <property type="match status" value="1"/>
</dbReference>
<dbReference type="PANTHER" id="PTHR33495">
    <property type="entry name" value="ANTI-SIGMA FACTOR ANTAGONIST TM_1081-RELATED-RELATED"/>
    <property type="match status" value="1"/>
</dbReference>
<dbReference type="RefSeq" id="WP_205356034.1">
    <property type="nucleotide sequence ID" value="NZ_JADKYB010000003.1"/>
</dbReference>
<dbReference type="PROSITE" id="PS50801">
    <property type="entry name" value="STAS"/>
    <property type="match status" value="1"/>
</dbReference>
<dbReference type="Pfam" id="PF01740">
    <property type="entry name" value="STAS"/>
    <property type="match status" value="1"/>
</dbReference>
<feature type="domain" description="STAS" evidence="1">
    <location>
        <begin position="18"/>
        <end position="109"/>
    </location>
</feature>
<dbReference type="PANTHER" id="PTHR33495:SF2">
    <property type="entry name" value="ANTI-SIGMA FACTOR ANTAGONIST TM_1081-RELATED"/>
    <property type="match status" value="1"/>
</dbReference>
<keyword evidence="3" id="KW-1185">Reference proteome</keyword>
<dbReference type="Proteomes" id="UP000749040">
    <property type="component" value="Unassembled WGS sequence"/>
</dbReference>